<dbReference type="GO" id="GO:0046872">
    <property type="term" value="F:metal ion binding"/>
    <property type="evidence" value="ECO:0007669"/>
    <property type="project" value="UniProtKB-KW"/>
</dbReference>
<dbReference type="GO" id="GO:0032958">
    <property type="term" value="P:inositol phosphate biosynthetic process"/>
    <property type="evidence" value="ECO:0007669"/>
    <property type="project" value="TreeGrafter"/>
</dbReference>
<evidence type="ECO:0000256" key="5">
    <source>
        <dbReference type="ARBA" id="ARBA00022679"/>
    </source>
</evidence>
<dbReference type="Pfam" id="PF06090">
    <property type="entry name" value="Ins_P5_2-kin"/>
    <property type="match status" value="1"/>
</dbReference>
<dbReference type="EMBL" id="WOCE01000022">
    <property type="protein sequence ID" value="KAE9588370.1"/>
    <property type="molecule type" value="Genomic_DNA"/>
</dbReference>
<keyword evidence="10 12" id="KW-0067">ATP-binding</keyword>
<evidence type="ECO:0000256" key="1">
    <source>
        <dbReference type="ARBA" id="ARBA00001774"/>
    </source>
</evidence>
<keyword evidence="14" id="KW-1185">Reference proteome</keyword>
<protein>
    <recommendedName>
        <fullName evidence="4 12">Inositol-pentakisphosphate 2-kinase</fullName>
        <ecNumber evidence="4 12">2.7.1.158</ecNumber>
    </recommendedName>
</protein>
<keyword evidence="7 12" id="KW-0547">Nucleotide-binding</keyword>
<comment type="domain">
    <text evidence="12">The EXKPK motif is conserved in inositol-pentakisphosphate 2-kinases of both family 1 and 2.</text>
</comment>
<dbReference type="GO" id="GO:0035299">
    <property type="term" value="F:inositol-1,3,4,5,6-pentakisphosphate 2-kinase activity"/>
    <property type="evidence" value="ECO:0007669"/>
    <property type="project" value="UniProtKB-EC"/>
</dbReference>
<dbReference type="GO" id="GO:0005524">
    <property type="term" value="F:ATP binding"/>
    <property type="evidence" value="ECO:0007669"/>
    <property type="project" value="UniProtKB-KW"/>
</dbReference>
<dbReference type="FunFam" id="3.30.200.110:FF:000002">
    <property type="entry name" value="Inositol-pentakisphosphate 2-kinase"/>
    <property type="match status" value="1"/>
</dbReference>
<reference evidence="14" key="1">
    <citation type="journal article" date="2020" name="Nat. Commun.">
        <title>Genome sequence of the cluster root forming white lupin.</title>
        <authorList>
            <person name="Hufnagel B."/>
            <person name="Marques A."/>
            <person name="Soriano A."/>
            <person name="Marques L."/>
            <person name="Divol F."/>
            <person name="Doumas P."/>
            <person name="Sallet E."/>
            <person name="Mancinotti D."/>
            <person name="Carrere S."/>
            <person name="Marande W."/>
            <person name="Arribat S."/>
            <person name="Keller J."/>
            <person name="Huneau C."/>
            <person name="Blein T."/>
            <person name="Aime D."/>
            <person name="Laguerre M."/>
            <person name="Taylor J."/>
            <person name="Schubert V."/>
            <person name="Nelson M."/>
            <person name="Geu-Flores F."/>
            <person name="Crespi M."/>
            <person name="Gallardo-Guerrero K."/>
            <person name="Delaux P.-M."/>
            <person name="Salse J."/>
            <person name="Berges H."/>
            <person name="Guyot R."/>
            <person name="Gouzy J."/>
            <person name="Peret B."/>
        </authorList>
    </citation>
    <scope>NUCLEOTIDE SEQUENCE [LARGE SCALE GENOMIC DNA]</scope>
    <source>
        <strain evidence="14">cv. Amiga</strain>
    </source>
</reference>
<evidence type="ECO:0000256" key="11">
    <source>
        <dbReference type="ARBA" id="ARBA00056211"/>
    </source>
</evidence>
<evidence type="ECO:0000256" key="8">
    <source>
        <dbReference type="ARBA" id="ARBA00022777"/>
    </source>
</evidence>
<keyword evidence="9" id="KW-0862">Zinc</keyword>
<evidence type="ECO:0000256" key="2">
    <source>
        <dbReference type="ARBA" id="ARBA00001947"/>
    </source>
</evidence>
<evidence type="ECO:0000256" key="6">
    <source>
        <dbReference type="ARBA" id="ARBA00022723"/>
    </source>
</evidence>
<evidence type="ECO:0000256" key="7">
    <source>
        <dbReference type="ARBA" id="ARBA00022741"/>
    </source>
</evidence>
<dbReference type="PANTHER" id="PTHR14456:SF6">
    <property type="entry name" value="INOSITOL-PENTAKISPHOSPHATE 2-KINASE"/>
    <property type="match status" value="1"/>
</dbReference>
<evidence type="ECO:0000256" key="12">
    <source>
        <dbReference type="RuleBase" id="RU364126"/>
    </source>
</evidence>
<dbReference type="InterPro" id="IPR009286">
    <property type="entry name" value="Ins_P5_2-kin"/>
</dbReference>
<sequence>MELILREEDAAEWVYRGEGAVNLVLSYTGSSPSFIGKVMRIRKVPRNGSKGVESSNLALTEHECLVWKDVVELISSSDEEIANQKYVQHVIQPLLGSKFIDAGVHVSVSREFLESVEKNVISQRPTWRVDAAGVDTHCDFGLLMSDHSLFAHGSQGSGSCISVEIKPKCGFLPLSRFISEGTVIKRRITRYEMHQALKLHQGEISHLSAYNPLDLFSGSKERIYKAVKDLFTTPQNNFRVFLNGSLILGGLGGAAENTNLCVAKAFEDELKSVIQADTGLCTENFFTLIAETLKKSGVLDQLLEVQKLDTIDIEGAIHAYYDITSQQCLVCRDLSEEEVKRYASLHSASLDESLRIVKDYLIAATAKDCSLMICFRPRKEEDSGSVYNNVYLESTKQAFDFKVYFIDLDLKHLSKMEGYYKLDKKIVSCYKQMIKMDEEMK</sequence>
<dbReference type="GO" id="GO:0005634">
    <property type="term" value="C:nucleus"/>
    <property type="evidence" value="ECO:0007669"/>
    <property type="project" value="TreeGrafter"/>
</dbReference>
<keyword evidence="8 12" id="KW-0418">Kinase</keyword>
<comment type="function">
    <text evidence="11">Phosphorylates Ins(1,3,4,5,6)P5 at position 2 to form Ins(1,2,3,4,5,6)P6 (InsP6 or phytate). Phytate is a regulator of intracellular signaling, a highly abundant animal antinutrient, and a phosphate store in plant seeds. Also phosphorylates Ins(1,3,4,6)P4 and Ins(1,4,5,6)P4 to produce Ins(1,2,3,4,6)P5 and Ins(1,2,4,5,6)P5.</text>
</comment>
<evidence type="ECO:0000256" key="3">
    <source>
        <dbReference type="ARBA" id="ARBA00007229"/>
    </source>
</evidence>
<evidence type="ECO:0000256" key="10">
    <source>
        <dbReference type="ARBA" id="ARBA00022840"/>
    </source>
</evidence>
<evidence type="ECO:0000313" key="14">
    <source>
        <dbReference type="Proteomes" id="UP000447434"/>
    </source>
</evidence>
<dbReference type="Proteomes" id="UP000447434">
    <property type="component" value="Chromosome 22"/>
</dbReference>
<dbReference type="AlphaFoldDB" id="A0A6A4NG03"/>
<dbReference type="EC" id="2.7.1.158" evidence="4 12"/>
<dbReference type="PANTHER" id="PTHR14456">
    <property type="entry name" value="INOSITOL POLYPHOSPHATE KINASE 1"/>
    <property type="match status" value="1"/>
</dbReference>
<evidence type="ECO:0000256" key="4">
    <source>
        <dbReference type="ARBA" id="ARBA00012023"/>
    </source>
</evidence>
<comment type="caution">
    <text evidence="13">The sequence shown here is derived from an EMBL/GenBank/DDBJ whole genome shotgun (WGS) entry which is preliminary data.</text>
</comment>
<keyword evidence="5 12" id="KW-0808">Transferase</keyword>
<gene>
    <name evidence="13" type="ORF">Lalb_Chr22g0354631</name>
</gene>
<dbReference type="Gene3D" id="3.30.200.110">
    <property type="entry name" value="Inositol-pentakisphosphate 2-kinase, N-lobe"/>
    <property type="match status" value="1"/>
</dbReference>
<dbReference type="InterPro" id="IPR043001">
    <property type="entry name" value="IP5_2-K_N_lobe"/>
</dbReference>
<organism evidence="13 14">
    <name type="scientific">Lupinus albus</name>
    <name type="common">White lupine</name>
    <name type="synonym">Lupinus termis</name>
    <dbReference type="NCBI Taxonomy" id="3870"/>
    <lineage>
        <taxon>Eukaryota</taxon>
        <taxon>Viridiplantae</taxon>
        <taxon>Streptophyta</taxon>
        <taxon>Embryophyta</taxon>
        <taxon>Tracheophyta</taxon>
        <taxon>Spermatophyta</taxon>
        <taxon>Magnoliopsida</taxon>
        <taxon>eudicotyledons</taxon>
        <taxon>Gunneridae</taxon>
        <taxon>Pentapetalae</taxon>
        <taxon>rosids</taxon>
        <taxon>fabids</taxon>
        <taxon>Fabales</taxon>
        <taxon>Fabaceae</taxon>
        <taxon>Papilionoideae</taxon>
        <taxon>50 kb inversion clade</taxon>
        <taxon>genistoids sensu lato</taxon>
        <taxon>core genistoids</taxon>
        <taxon>Genisteae</taxon>
        <taxon>Lupinus</taxon>
    </lineage>
</organism>
<evidence type="ECO:0000256" key="9">
    <source>
        <dbReference type="ARBA" id="ARBA00022833"/>
    </source>
</evidence>
<keyword evidence="6" id="KW-0479">Metal-binding</keyword>
<proteinExistence type="inferred from homology"/>
<comment type="similarity">
    <text evidence="3">Belongs to the IPK1 type 2 family.</text>
</comment>
<dbReference type="OrthoDB" id="272370at2759"/>
<accession>A0A6A4NG03</accession>
<name>A0A6A4NG03_LUPAL</name>
<comment type="catalytic activity">
    <reaction evidence="1 12">
        <text>1D-myo-inositol 1,3,4,5,6-pentakisphosphate + ATP = 1D-myo-inositol hexakisphosphate + ADP + H(+)</text>
        <dbReference type="Rhea" id="RHEA:20313"/>
        <dbReference type="ChEBI" id="CHEBI:15378"/>
        <dbReference type="ChEBI" id="CHEBI:30616"/>
        <dbReference type="ChEBI" id="CHEBI:57733"/>
        <dbReference type="ChEBI" id="CHEBI:58130"/>
        <dbReference type="ChEBI" id="CHEBI:456216"/>
        <dbReference type="EC" id="2.7.1.158"/>
    </reaction>
</comment>
<comment type="cofactor">
    <cofactor evidence="2">
        <name>Zn(2+)</name>
        <dbReference type="ChEBI" id="CHEBI:29105"/>
    </cofactor>
</comment>
<evidence type="ECO:0000313" key="13">
    <source>
        <dbReference type="EMBL" id="KAE9588370.1"/>
    </source>
</evidence>